<feature type="transmembrane region" description="Helical" evidence="1">
    <location>
        <begin position="95"/>
        <end position="121"/>
    </location>
</feature>
<keyword evidence="1" id="KW-0472">Membrane</keyword>
<feature type="transmembrane region" description="Helical" evidence="1">
    <location>
        <begin position="166"/>
        <end position="188"/>
    </location>
</feature>
<dbReference type="EMBL" id="BMHY01000009">
    <property type="protein sequence ID" value="GGG80930.1"/>
    <property type="molecule type" value="Genomic_DNA"/>
</dbReference>
<evidence type="ECO:0000313" key="3">
    <source>
        <dbReference type="Proteomes" id="UP000600247"/>
    </source>
</evidence>
<evidence type="ECO:0000256" key="1">
    <source>
        <dbReference type="SAM" id="Phobius"/>
    </source>
</evidence>
<name>A0A917HJG3_9BACL</name>
<dbReference type="RefSeq" id="WP_188891222.1">
    <property type="nucleotide sequence ID" value="NZ_BMHY01000009.1"/>
</dbReference>
<keyword evidence="1" id="KW-1133">Transmembrane helix</keyword>
<sequence>MRFMRLISNELLKLHVRRKNYIFIGFLLAITVAAGLIMKQTMHGLTAYGFAAKLQPVLNYPILLFMIIYGAQTIAEEFKEGTIKQLLIRPPSRSVILLSKYATGVTVMTGILLFSCLASIITGLVLFENSDDYTLLTVFKSFLYAVPSDLFYFTLALLIGTAVASVPLALSLSIILHLVGGGISAMIAKYEWSKFIVLNHLNLRHFDSDPHIGGTGASPYPDINLFGSLLINAVYLAAFLVLACYVFYRKEVK</sequence>
<keyword evidence="3" id="KW-1185">Reference proteome</keyword>
<feature type="transmembrane region" description="Helical" evidence="1">
    <location>
        <begin position="225"/>
        <end position="248"/>
    </location>
</feature>
<dbReference type="PANTHER" id="PTHR37305:SF1">
    <property type="entry name" value="MEMBRANE PROTEIN"/>
    <property type="match status" value="1"/>
</dbReference>
<gene>
    <name evidence="2" type="ORF">GCM10010918_42650</name>
</gene>
<dbReference type="AlphaFoldDB" id="A0A917HJG3"/>
<accession>A0A917HJG3</accession>
<protein>
    <submittedName>
        <fullName evidence="2">ABC transporter permease</fullName>
    </submittedName>
</protein>
<organism evidence="2 3">
    <name type="scientific">Paenibacillus radicis</name>
    <name type="common">ex Gao et al. 2016</name>
    <dbReference type="NCBI Taxonomy" id="1737354"/>
    <lineage>
        <taxon>Bacteria</taxon>
        <taxon>Bacillati</taxon>
        <taxon>Bacillota</taxon>
        <taxon>Bacilli</taxon>
        <taxon>Bacillales</taxon>
        <taxon>Paenibacillaceae</taxon>
        <taxon>Paenibacillus</taxon>
    </lineage>
</organism>
<comment type="caution">
    <text evidence="2">The sequence shown here is derived from an EMBL/GenBank/DDBJ whole genome shotgun (WGS) entry which is preliminary data.</text>
</comment>
<dbReference type="Pfam" id="PF12730">
    <property type="entry name" value="ABC2_membrane_4"/>
    <property type="match status" value="1"/>
</dbReference>
<feature type="transmembrane region" description="Helical" evidence="1">
    <location>
        <begin position="58"/>
        <end position="75"/>
    </location>
</feature>
<dbReference type="Proteomes" id="UP000600247">
    <property type="component" value="Unassembled WGS sequence"/>
</dbReference>
<evidence type="ECO:0000313" key="2">
    <source>
        <dbReference type="EMBL" id="GGG80930.1"/>
    </source>
</evidence>
<dbReference type="PANTHER" id="PTHR37305">
    <property type="entry name" value="INTEGRAL MEMBRANE PROTEIN-RELATED"/>
    <property type="match status" value="1"/>
</dbReference>
<reference evidence="2 3" key="1">
    <citation type="journal article" date="2014" name="Int. J. Syst. Evol. Microbiol.">
        <title>Complete genome sequence of Corynebacterium casei LMG S-19264T (=DSM 44701T), isolated from a smear-ripened cheese.</title>
        <authorList>
            <consortium name="US DOE Joint Genome Institute (JGI-PGF)"/>
            <person name="Walter F."/>
            <person name="Albersmeier A."/>
            <person name="Kalinowski J."/>
            <person name="Ruckert C."/>
        </authorList>
    </citation>
    <scope>NUCLEOTIDE SEQUENCE [LARGE SCALE GENOMIC DNA]</scope>
    <source>
        <strain evidence="2 3">CGMCC 1.15286</strain>
    </source>
</reference>
<feature type="transmembrane region" description="Helical" evidence="1">
    <location>
        <begin position="141"/>
        <end position="159"/>
    </location>
</feature>
<feature type="transmembrane region" description="Helical" evidence="1">
    <location>
        <begin position="21"/>
        <end position="38"/>
    </location>
</feature>
<proteinExistence type="predicted"/>
<keyword evidence="1" id="KW-0812">Transmembrane</keyword>